<feature type="region of interest" description="Disordered" evidence="1">
    <location>
        <begin position="78"/>
        <end position="99"/>
    </location>
</feature>
<evidence type="ECO:0000256" key="1">
    <source>
        <dbReference type="SAM" id="MobiDB-lite"/>
    </source>
</evidence>
<organism evidence="2 3">
    <name type="scientific">Temnothorax longispinosus</name>
    <dbReference type="NCBI Taxonomy" id="300112"/>
    <lineage>
        <taxon>Eukaryota</taxon>
        <taxon>Metazoa</taxon>
        <taxon>Ecdysozoa</taxon>
        <taxon>Arthropoda</taxon>
        <taxon>Hexapoda</taxon>
        <taxon>Insecta</taxon>
        <taxon>Pterygota</taxon>
        <taxon>Neoptera</taxon>
        <taxon>Endopterygota</taxon>
        <taxon>Hymenoptera</taxon>
        <taxon>Apocrita</taxon>
        <taxon>Aculeata</taxon>
        <taxon>Formicoidea</taxon>
        <taxon>Formicidae</taxon>
        <taxon>Myrmicinae</taxon>
        <taxon>Temnothorax</taxon>
    </lineage>
</organism>
<dbReference type="EMBL" id="QBLH01003506">
    <property type="protein sequence ID" value="TGZ37831.1"/>
    <property type="molecule type" value="Genomic_DNA"/>
</dbReference>
<keyword evidence="3" id="KW-1185">Reference proteome</keyword>
<dbReference type="Proteomes" id="UP000310200">
    <property type="component" value="Unassembled WGS sequence"/>
</dbReference>
<dbReference type="AlphaFoldDB" id="A0A4S2JNP1"/>
<proteinExistence type="predicted"/>
<evidence type="ECO:0000313" key="2">
    <source>
        <dbReference type="EMBL" id="TGZ37831.1"/>
    </source>
</evidence>
<accession>A0A4S2JNP1</accession>
<protein>
    <submittedName>
        <fullName evidence="2">Uncharacterized protein</fullName>
    </submittedName>
</protein>
<gene>
    <name evidence="2" type="ORF">DBV15_04793</name>
</gene>
<feature type="compositionally biased region" description="Basic and acidic residues" evidence="1">
    <location>
        <begin position="78"/>
        <end position="88"/>
    </location>
</feature>
<comment type="caution">
    <text evidence="2">The sequence shown here is derived from an EMBL/GenBank/DDBJ whole genome shotgun (WGS) entry which is preliminary data.</text>
</comment>
<sequence length="134" mass="15225">MAIARKRTRVFRSIWFVDGEPANRYITRRRKFRLPKRAATAATATARCNKGSLRPYEAHIAAPYGTGREGRTLALSSKNEHLAEDSQKTIRSTENIEESDNGVGSRLFLQIYVKKIKIAKDAGRLKMMKTDRRG</sequence>
<name>A0A4S2JNP1_9HYME</name>
<reference evidence="2 3" key="1">
    <citation type="journal article" date="2019" name="Philos. Trans. R. Soc. Lond., B, Biol. Sci.">
        <title>Ant behaviour and brain gene expression of defending hosts depend on the ecological success of the intruding social parasite.</title>
        <authorList>
            <person name="Kaur R."/>
            <person name="Stoldt M."/>
            <person name="Jongepier E."/>
            <person name="Feldmeyer B."/>
            <person name="Menzel F."/>
            <person name="Bornberg-Bauer E."/>
            <person name="Foitzik S."/>
        </authorList>
    </citation>
    <scope>NUCLEOTIDE SEQUENCE [LARGE SCALE GENOMIC DNA]</scope>
    <source>
        <tissue evidence="2">Whole body</tissue>
    </source>
</reference>
<evidence type="ECO:0000313" key="3">
    <source>
        <dbReference type="Proteomes" id="UP000310200"/>
    </source>
</evidence>